<dbReference type="KEGG" id="sace:GIY23_02545"/>
<evidence type="ECO:0000256" key="2">
    <source>
        <dbReference type="ARBA" id="ARBA00006411"/>
    </source>
</evidence>
<keyword evidence="6" id="KW-1185">Reference proteome</keyword>
<keyword evidence="4" id="KW-0143">Chaperone</keyword>
<evidence type="ECO:0000256" key="1">
    <source>
        <dbReference type="ARBA" id="ARBA00004496"/>
    </source>
</evidence>
<dbReference type="AlphaFoldDB" id="A0A5Q3Q430"/>
<comment type="subcellular location">
    <subcellularLocation>
        <location evidence="1">Cytoplasm</location>
    </subcellularLocation>
</comment>
<comment type="similarity">
    <text evidence="2">Belongs to the EspG family.</text>
</comment>
<name>A0A5Q3Q430_9PSEU</name>
<dbReference type="Pfam" id="PF14011">
    <property type="entry name" value="ESX-1_EspG"/>
    <property type="match status" value="1"/>
</dbReference>
<evidence type="ECO:0000256" key="4">
    <source>
        <dbReference type="ARBA" id="ARBA00023186"/>
    </source>
</evidence>
<sequence length="263" mass="29033">MGLKIDVNRFEFAILAETAKLTRVPMVATYSHYGARPADQRVAFREAEDECRRRGLIERGGQVSDDVWDLIATYSNTAVEYDLRFSATQGHELRACVDRAGQLAVRTVVADDRIVIDEVRAGDEVRSLMALLPESAPMRTPPMSVDLVELRAAATEAARDGEPDQRSIHRILRAKGVDVDGYRAMTQILDADKSGAGQLGVTVWDRHGKEHRGEETVNVFDVAHGRVALYNAGNQRVLAGADTATLDRVLGEIAARTHRNAQW</sequence>
<gene>
    <name evidence="5" type="ORF">GIY23_02545</name>
</gene>
<evidence type="ECO:0000313" key="6">
    <source>
        <dbReference type="Proteomes" id="UP000371041"/>
    </source>
</evidence>
<evidence type="ECO:0000313" key="5">
    <source>
        <dbReference type="EMBL" id="QGK68580.1"/>
    </source>
</evidence>
<keyword evidence="3" id="KW-0963">Cytoplasm</keyword>
<dbReference type="EMBL" id="CP045929">
    <property type="protein sequence ID" value="QGK68580.1"/>
    <property type="molecule type" value="Genomic_DNA"/>
</dbReference>
<evidence type="ECO:0008006" key="7">
    <source>
        <dbReference type="Google" id="ProtNLM"/>
    </source>
</evidence>
<dbReference type="RefSeq" id="WP_154075189.1">
    <property type="nucleotide sequence ID" value="NZ_CP045929.1"/>
</dbReference>
<dbReference type="InterPro" id="IPR025734">
    <property type="entry name" value="EspG"/>
</dbReference>
<organism evidence="5 6">
    <name type="scientific">Allosaccharopolyspora coralli</name>
    <dbReference type="NCBI Taxonomy" id="2665642"/>
    <lineage>
        <taxon>Bacteria</taxon>
        <taxon>Bacillati</taxon>
        <taxon>Actinomycetota</taxon>
        <taxon>Actinomycetes</taxon>
        <taxon>Pseudonocardiales</taxon>
        <taxon>Pseudonocardiaceae</taxon>
        <taxon>Allosaccharopolyspora</taxon>
    </lineage>
</organism>
<accession>A0A5Q3Q430</accession>
<dbReference type="Proteomes" id="UP000371041">
    <property type="component" value="Chromosome"/>
</dbReference>
<reference evidence="6" key="1">
    <citation type="submission" date="2019-11" db="EMBL/GenBank/DDBJ databases">
        <title>The complete genome sequence of Saccharopolyspora sp. E2A.</title>
        <authorList>
            <person name="Zhang G."/>
        </authorList>
    </citation>
    <scope>NUCLEOTIDE SEQUENCE [LARGE SCALE GENOMIC DNA]</scope>
    <source>
        <strain evidence="6">E2A</strain>
    </source>
</reference>
<evidence type="ECO:0000256" key="3">
    <source>
        <dbReference type="ARBA" id="ARBA00022490"/>
    </source>
</evidence>
<proteinExistence type="inferred from homology"/>
<protein>
    <recommendedName>
        <fullName evidence="7">ESX secretion-associated protein EspG</fullName>
    </recommendedName>
</protein>